<comment type="caution">
    <text evidence="1">The sequence shown here is derived from an EMBL/GenBank/DDBJ whole genome shotgun (WGS) entry which is preliminary data.</text>
</comment>
<dbReference type="EMBL" id="CABFMQ020000142">
    <property type="protein sequence ID" value="VTZ52357.1"/>
    <property type="molecule type" value="Genomic_DNA"/>
</dbReference>
<dbReference type="Proteomes" id="UP000485880">
    <property type="component" value="Unassembled WGS sequence"/>
</dbReference>
<accession>A0A8B6MBC9</accession>
<evidence type="ECO:0000313" key="1">
    <source>
        <dbReference type="EMBL" id="VTZ52357.1"/>
    </source>
</evidence>
<gene>
    <name evidence="1" type="ORF">MPC4_80028</name>
</gene>
<sequence length="78" mass="8672">MSFAMTSARFIAYLNLNLSFEPWDAAAHLHRGSATLCSRHLGAQASLPHQKVLKDMRAEAEGLVQAIKQSMGLLRRHL</sequence>
<keyword evidence="2" id="KW-1185">Reference proteome</keyword>
<proteinExistence type="predicted"/>
<reference evidence="1 2" key="1">
    <citation type="submission" date="2019-05" db="EMBL/GenBank/DDBJ databases">
        <authorList>
            <person name="Farhan Ul Haque M."/>
        </authorList>
    </citation>
    <scope>NUCLEOTIDE SEQUENCE [LARGE SCALE GENOMIC DNA]</scope>
    <source>
        <strain evidence="1">2</strain>
    </source>
</reference>
<name>A0A8B6MBC9_METTU</name>
<protein>
    <submittedName>
        <fullName evidence="1">Uncharacterized protein</fullName>
    </submittedName>
</protein>
<organism evidence="1 2">
    <name type="scientific">Methylocella tundrae</name>
    <dbReference type="NCBI Taxonomy" id="227605"/>
    <lineage>
        <taxon>Bacteria</taxon>
        <taxon>Pseudomonadati</taxon>
        <taxon>Pseudomonadota</taxon>
        <taxon>Alphaproteobacteria</taxon>
        <taxon>Hyphomicrobiales</taxon>
        <taxon>Beijerinckiaceae</taxon>
        <taxon>Methylocella</taxon>
    </lineage>
</organism>
<evidence type="ECO:0000313" key="2">
    <source>
        <dbReference type="Proteomes" id="UP000485880"/>
    </source>
</evidence>
<dbReference type="AlphaFoldDB" id="A0A8B6MBC9"/>